<dbReference type="HOGENOM" id="CLU_043094_2_1_1"/>
<evidence type="ECO:0000313" key="2">
    <source>
        <dbReference type="EnsemblPlants" id="PGSC0003DMT400088359"/>
    </source>
</evidence>
<evidence type="ECO:0000313" key="3">
    <source>
        <dbReference type="Proteomes" id="UP000011115"/>
    </source>
</evidence>
<evidence type="ECO:0000256" key="1">
    <source>
        <dbReference type="SAM" id="MobiDB-lite"/>
    </source>
</evidence>
<reference evidence="2" key="2">
    <citation type="submission" date="2015-06" db="UniProtKB">
        <authorList>
            <consortium name="EnsemblPlants"/>
        </authorList>
    </citation>
    <scope>IDENTIFICATION</scope>
    <source>
        <strain evidence="2">DM1-3 516 R44</strain>
    </source>
</reference>
<dbReference type="InParanoid" id="M1DFT2"/>
<dbReference type="PaxDb" id="4113-PGSC0003DMT400088359"/>
<organism evidence="2 3">
    <name type="scientific">Solanum tuberosum</name>
    <name type="common">Potato</name>
    <dbReference type="NCBI Taxonomy" id="4113"/>
    <lineage>
        <taxon>Eukaryota</taxon>
        <taxon>Viridiplantae</taxon>
        <taxon>Streptophyta</taxon>
        <taxon>Embryophyta</taxon>
        <taxon>Tracheophyta</taxon>
        <taxon>Spermatophyta</taxon>
        <taxon>Magnoliopsida</taxon>
        <taxon>eudicotyledons</taxon>
        <taxon>Gunneridae</taxon>
        <taxon>Pentapetalae</taxon>
        <taxon>asterids</taxon>
        <taxon>lamiids</taxon>
        <taxon>Solanales</taxon>
        <taxon>Solanaceae</taxon>
        <taxon>Solanoideae</taxon>
        <taxon>Solaneae</taxon>
        <taxon>Solanum</taxon>
    </lineage>
</organism>
<protein>
    <submittedName>
        <fullName evidence="2">Uncharacterized protein</fullName>
    </submittedName>
</protein>
<sequence>MAPLFPAPTDVTKTKGSNHEFVPPLTTLEHHQRDEMIMAHVYGLEVLRKRIECLAYTVEKLSDVADMYPLNAHAKTVLGIEPSFFEPVDDDVHIVEDNLQTGSDVDTVFNT</sequence>
<proteinExistence type="predicted"/>
<feature type="region of interest" description="Disordered" evidence="1">
    <location>
        <begin position="1"/>
        <end position="22"/>
    </location>
</feature>
<dbReference type="AlphaFoldDB" id="M1DFT2"/>
<name>M1DFT2_SOLTU</name>
<reference evidence="3" key="1">
    <citation type="journal article" date="2011" name="Nature">
        <title>Genome sequence and analysis of the tuber crop potato.</title>
        <authorList>
            <consortium name="The Potato Genome Sequencing Consortium"/>
        </authorList>
    </citation>
    <scope>NUCLEOTIDE SEQUENCE [LARGE SCALE GENOMIC DNA]</scope>
    <source>
        <strain evidence="3">cv. DM1-3 516 R44</strain>
    </source>
</reference>
<keyword evidence="3" id="KW-1185">Reference proteome</keyword>
<dbReference type="Proteomes" id="UP000011115">
    <property type="component" value="Unassembled WGS sequence"/>
</dbReference>
<accession>M1DFT2</accession>
<dbReference type="Gramene" id="PGSC0003DMT400088359">
    <property type="protein sequence ID" value="PGSC0003DMT400088359"/>
    <property type="gene ID" value="PGSC0003DMG400037930"/>
</dbReference>
<dbReference type="EnsemblPlants" id="PGSC0003DMT400088359">
    <property type="protein sequence ID" value="PGSC0003DMT400088359"/>
    <property type="gene ID" value="PGSC0003DMG400037930"/>
</dbReference>